<dbReference type="STRING" id="874156.GCA_001021555_01417"/>
<dbReference type="PATRIC" id="fig|874156.12.peg.1946"/>
<comment type="caution">
    <text evidence="2">The sequence shown here is derived from an EMBL/GenBank/DDBJ whole genome shotgun (WGS) entry which is preliminary data.</text>
</comment>
<dbReference type="Proteomes" id="UP000053455">
    <property type="component" value="Unassembled WGS sequence"/>
</dbReference>
<keyword evidence="1" id="KW-0472">Membrane</keyword>
<feature type="transmembrane region" description="Helical" evidence="1">
    <location>
        <begin position="88"/>
        <end position="107"/>
    </location>
</feature>
<dbReference type="OrthoDB" id="7408924at2"/>
<organism evidence="2 3">
    <name type="scientific">Aurantiacibacter marinus</name>
    <dbReference type="NCBI Taxonomy" id="874156"/>
    <lineage>
        <taxon>Bacteria</taxon>
        <taxon>Pseudomonadati</taxon>
        <taxon>Pseudomonadota</taxon>
        <taxon>Alphaproteobacteria</taxon>
        <taxon>Sphingomonadales</taxon>
        <taxon>Erythrobacteraceae</taxon>
        <taxon>Aurantiacibacter</taxon>
    </lineage>
</organism>
<dbReference type="EMBL" id="LBHU01000002">
    <property type="protein sequence ID" value="KLI63916.1"/>
    <property type="molecule type" value="Genomic_DNA"/>
</dbReference>
<dbReference type="AlphaFoldDB" id="A0A0H0XPI8"/>
<feature type="transmembrane region" description="Helical" evidence="1">
    <location>
        <begin position="54"/>
        <end position="76"/>
    </location>
</feature>
<keyword evidence="1" id="KW-0812">Transmembrane</keyword>
<reference evidence="2 3" key="1">
    <citation type="submission" date="2015-04" db="EMBL/GenBank/DDBJ databases">
        <title>The draft genome sequence of Erythrobacter marinus HWDM-33.</title>
        <authorList>
            <person name="Zhuang L."/>
            <person name="Liu Y."/>
            <person name="Shao Z."/>
        </authorList>
    </citation>
    <scope>NUCLEOTIDE SEQUENCE [LARGE SCALE GENOMIC DNA]</scope>
    <source>
        <strain evidence="2 3">HWDM-33</strain>
    </source>
</reference>
<protein>
    <submittedName>
        <fullName evidence="2">Uncharacterized protein</fullName>
    </submittedName>
</protein>
<feature type="transmembrane region" description="Helical" evidence="1">
    <location>
        <begin position="22"/>
        <end position="42"/>
    </location>
</feature>
<gene>
    <name evidence="2" type="ORF">AAV99_09485</name>
</gene>
<evidence type="ECO:0000313" key="2">
    <source>
        <dbReference type="EMBL" id="KLI63916.1"/>
    </source>
</evidence>
<evidence type="ECO:0000313" key="3">
    <source>
        <dbReference type="Proteomes" id="UP000053455"/>
    </source>
</evidence>
<sequence>MMDDNKPKLSGEARLAARRRKFWLYFTLAMLVSVTAGFASGLASKLYQNGTIPLWLPIAAIVAVVAGMIWATWQYFRRIDEIDLMDNLWAHTIGLYAGVLAYLAWFLLADMEIVRTPSAMAIVFFALLSTGIAYGLRKLNFR</sequence>
<feature type="transmembrane region" description="Helical" evidence="1">
    <location>
        <begin position="119"/>
        <end position="136"/>
    </location>
</feature>
<accession>A0A0H0XPI8</accession>
<name>A0A0H0XPI8_9SPHN</name>
<evidence type="ECO:0000256" key="1">
    <source>
        <dbReference type="SAM" id="Phobius"/>
    </source>
</evidence>
<keyword evidence="3" id="KW-1185">Reference proteome</keyword>
<keyword evidence="1" id="KW-1133">Transmembrane helix</keyword>
<dbReference type="RefSeq" id="WP_047093732.1">
    <property type="nucleotide sequence ID" value="NZ_LBHU01000002.1"/>
</dbReference>
<proteinExistence type="predicted"/>